<dbReference type="PANTHER" id="PTHR37422">
    <property type="entry name" value="TEICHURONIC ACID BIOSYNTHESIS PROTEIN TUAE"/>
    <property type="match status" value="1"/>
</dbReference>
<keyword evidence="4" id="KW-1185">Reference proteome</keyword>
<reference evidence="3 4" key="1">
    <citation type="submission" date="2019-05" db="EMBL/GenBank/DDBJ databases">
        <title>Ruegeria sp. nov., isolated from tidal flat.</title>
        <authorList>
            <person name="Kim W."/>
        </authorList>
    </citation>
    <scope>NUCLEOTIDE SEQUENCE [LARGE SCALE GENOMIC DNA]</scope>
    <source>
        <strain evidence="3 4">CAU 1488</strain>
    </source>
</reference>
<gene>
    <name evidence="3" type="ORF">FGK63_12910</name>
</gene>
<evidence type="ECO:0000256" key="1">
    <source>
        <dbReference type="SAM" id="MobiDB-lite"/>
    </source>
</evidence>
<dbReference type="GO" id="GO:0016874">
    <property type="term" value="F:ligase activity"/>
    <property type="evidence" value="ECO:0007669"/>
    <property type="project" value="UniProtKB-KW"/>
</dbReference>
<comment type="caution">
    <text evidence="3">The sequence shown here is derived from an EMBL/GenBank/DDBJ whole genome shotgun (WGS) entry which is preliminary data.</text>
</comment>
<protein>
    <submittedName>
        <fullName evidence="3">O-antigen ligase family protein</fullName>
    </submittedName>
</protein>
<feature type="transmembrane region" description="Helical" evidence="2">
    <location>
        <begin position="35"/>
        <end position="52"/>
    </location>
</feature>
<keyword evidence="3" id="KW-0436">Ligase</keyword>
<dbReference type="RefSeq" id="WP_138842857.1">
    <property type="nucleotide sequence ID" value="NZ_VCPD01000004.1"/>
</dbReference>
<accession>A0ABY2WXM7</accession>
<proteinExistence type="predicted"/>
<feature type="region of interest" description="Disordered" evidence="1">
    <location>
        <begin position="449"/>
        <end position="471"/>
    </location>
</feature>
<evidence type="ECO:0000256" key="2">
    <source>
        <dbReference type="SAM" id="Phobius"/>
    </source>
</evidence>
<name>A0ABY2WXM7_9RHOB</name>
<dbReference type="InterPro" id="IPR051533">
    <property type="entry name" value="WaaL-like"/>
</dbReference>
<feature type="transmembrane region" description="Helical" evidence="2">
    <location>
        <begin position="193"/>
        <end position="215"/>
    </location>
</feature>
<keyword evidence="2" id="KW-0812">Transmembrane</keyword>
<feature type="transmembrane region" description="Helical" evidence="2">
    <location>
        <begin position="269"/>
        <end position="285"/>
    </location>
</feature>
<dbReference type="Proteomes" id="UP001193035">
    <property type="component" value="Unassembled WGS sequence"/>
</dbReference>
<evidence type="ECO:0000313" key="3">
    <source>
        <dbReference type="EMBL" id="TMV07009.1"/>
    </source>
</evidence>
<feature type="transmembrane region" description="Helical" evidence="2">
    <location>
        <begin position="136"/>
        <end position="155"/>
    </location>
</feature>
<keyword evidence="2" id="KW-0472">Membrane</keyword>
<evidence type="ECO:0000313" key="4">
    <source>
        <dbReference type="Proteomes" id="UP001193035"/>
    </source>
</evidence>
<organism evidence="3 4">
    <name type="scientific">Ruegeria sediminis</name>
    <dbReference type="NCBI Taxonomy" id="2583820"/>
    <lineage>
        <taxon>Bacteria</taxon>
        <taxon>Pseudomonadati</taxon>
        <taxon>Pseudomonadota</taxon>
        <taxon>Alphaproteobacteria</taxon>
        <taxon>Rhodobacterales</taxon>
        <taxon>Roseobacteraceae</taxon>
        <taxon>Ruegeria</taxon>
    </lineage>
</organism>
<feature type="transmembrane region" description="Helical" evidence="2">
    <location>
        <begin position="344"/>
        <end position="368"/>
    </location>
</feature>
<feature type="transmembrane region" description="Helical" evidence="2">
    <location>
        <begin position="380"/>
        <end position="399"/>
    </location>
</feature>
<feature type="transmembrane region" description="Helical" evidence="2">
    <location>
        <begin position="82"/>
        <end position="102"/>
    </location>
</feature>
<sequence length="471" mass="53614">MGSQLLGWIPLATRTVTKRKKQMGFGSTSEVSRPYIVLILLLCFILPFYFNIADFRLSGYRTALILLFVPAVVRWLDGSDRVRAVDLLLVCFAIWGSIAILANHGFAQYEYIGIRLIETLSPYFIARWLIRDASAFRAFSGWLFFVVVLMLPFSIHQSFTNRSIVLEFFDSFSEAYRTVQQEPRLGLYRAQGFLPHPILFGVFCSPAFALAWYVLGYDRSLVFKLPRVGLIGLVVFTSLSSGAWLSVMVQVALMLWNRVMAAIQAKWKLLLYMFAGMYIFIEIFSNRSPAQIFAAYLTIKKSTAWNRIHIFNNAIDDIMRNPIFGIGLNDWTRPRWMLASVDNFWLVMTMRYGLPAFLCLLAAVILLYRDIGRVTLTGKLACYRLGYLFALTGVCVAAISVHLWDAVYCLLMFMLGAGVWFVDAKDESVTEPVVAPSGPDRKIRYTRFGKDHDAPVARRRTKSQLGARDND</sequence>
<feature type="transmembrane region" description="Helical" evidence="2">
    <location>
        <begin position="230"/>
        <end position="257"/>
    </location>
</feature>
<dbReference type="PANTHER" id="PTHR37422:SF13">
    <property type="entry name" value="LIPOPOLYSACCHARIDE BIOSYNTHESIS PROTEIN PA4999-RELATED"/>
    <property type="match status" value="1"/>
</dbReference>
<keyword evidence="2" id="KW-1133">Transmembrane helix</keyword>
<dbReference type="EMBL" id="VCPD01000004">
    <property type="protein sequence ID" value="TMV07009.1"/>
    <property type="molecule type" value="Genomic_DNA"/>
</dbReference>